<keyword evidence="8" id="KW-1015">Disulfide bond</keyword>
<comment type="function">
    <text evidence="12">Increases cell migration by inducing filopodia formation at the leading edge of migrating cells. Plays a role in regulation of apoptosis, possibly through control of CASP3. May be involved in a redox-related process.</text>
</comment>
<dbReference type="GeneID" id="108080133"/>
<accession>A0A6P4J4E2</accession>
<evidence type="ECO:0000256" key="3">
    <source>
        <dbReference type="ARBA" id="ARBA00022475"/>
    </source>
</evidence>
<dbReference type="GO" id="GO:0006915">
    <property type="term" value="P:apoptotic process"/>
    <property type="evidence" value="ECO:0007669"/>
    <property type="project" value="UniProtKB-KW"/>
</dbReference>
<keyword evidence="10" id="KW-0449">Lipoprotein</keyword>
<protein>
    <recommendedName>
        <fullName evidence="15">Migration and invasion enhancer 1</fullName>
    </recommendedName>
</protein>
<keyword evidence="9" id="KW-0676">Redox-active center</keyword>
<dbReference type="FunFam" id="3.40.30.10:FF:000131">
    <property type="entry name" value="migration and invasion enhancer 1"/>
    <property type="match status" value="1"/>
</dbReference>
<dbReference type="Gene3D" id="3.40.30.10">
    <property type="entry name" value="Glutaredoxin"/>
    <property type="match status" value="1"/>
</dbReference>
<dbReference type="OrthoDB" id="5962009at2759"/>
<dbReference type="GO" id="GO:0051491">
    <property type="term" value="P:positive regulation of filopodium assembly"/>
    <property type="evidence" value="ECO:0007669"/>
    <property type="project" value="TreeGrafter"/>
</dbReference>
<evidence type="ECO:0000256" key="7">
    <source>
        <dbReference type="ARBA" id="ARBA00023136"/>
    </source>
</evidence>
<keyword evidence="7" id="KW-0472">Membrane</keyword>
<keyword evidence="3" id="KW-1003">Cell membrane</keyword>
<dbReference type="AlphaFoldDB" id="A0A6P4J4E2"/>
<dbReference type="SUPFAM" id="SSF52833">
    <property type="entry name" value="Thioredoxin-like"/>
    <property type="match status" value="1"/>
</dbReference>
<evidence type="ECO:0000256" key="13">
    <source>
        <dbReference type="ARBA" id="ARBA00060789"/>
    </source>
</evidence>
<evidence type="ECO:0000256" key="11">
    <source>
        <dbReference type="ARBA" id="ARBA00023289"/>
    </source>
</evidence>
<evidence type="ECO:0000256" key="5">
    <source>
        <dbReference type="ARBA" id="ARBA00022703"/>
    </source>
</evidence>
<dbReference type="GO" id="GO:0005886">
    <property type="term" value="C:plasma membrane"/>
    <property type="evidence" value="ECO:0007669"/>
    <property type="project" value="UniProtKB-SubCell"/>
</dbReference>
<dbReference type="GO" id="GO:0043066">
    <property type="term" value="P:negative regulation of apoptotic process"/>
    <property type="evidence" value="ECO:0007669"/>
    <property type="project" value="TreeGrafter"/>
</dbReference>
<evidence type="ECO:0000256" key="12">
    <source>
        <dbReference type="ARBA" id="ARBA00055778"/>
    </source>
</evidence>
<name>A0A6P4J4E2_DROKI</name>
<evidence type="ECO:0000313" key="16">
    <source>
        <dbReference type="Proteomes" id="UP001652661"/>
    </source>
</evidence>
<dbReference type="PANTHER" id="PTHR15124:SF27">
    <property type="entry name" value="MIGRATION AND INVASION ENHANCER 1"/>
    <property type="match status" value="1"/>
</dbReference>
<dbReference type="NCBIfam" id="TIGR02174">
    <property type="entry name" value="CXXU_selWTH"/>
    <property type="match status" value="1"/>
</dbReference>
<evidence type="ECO:0000313" key="17">
    <source>
        <dbReference type="RefSeq" id="XP_017030256.1"/>
    </source>
</evidence>
<sequence length="98" mass="10876">MQSMVKVDVEYCGICNFSGQCQLLRQFLLAASPEVEIACRQGRRGSFEVAIDGHLVHSKLACLAFPQHDSVLAQVRRAERGEPVETVLEQPIKDCSVM</sequence>
<reference evidence="17" key="1">
    <citation type="submission" date="2025-08" db="UniProtKB">
        <authorList>
            <consortium name="RefSeq"/>
        </authorList>
    </citation>
    <scope>IDENTIFICATION</scope>
    <source>
        <strain evidence="17">14028-0561.14</strain>
        <tissue evidence="17">Whole fly</tissue>
    </source>
</reference>
<dbReference type="Proteomes" id="UP001652661">
    <property type="component" value="Chromosome X"/>
</dbReference>
<evidence type="ECO:0000256" key="4">
    <source>
        <dbReference type="ARBA" id="ARBA00022490"/>
    </source>
</evidence>
<evidence type="ECO:0000256" key="8">
    <source>
        <dbReference type="ARBA" id="ARBA00023157"/>
    </source>
</evidence>
<keyword evidence="11" id="KW-0636">Prenylation</keyword>
<evidence type="ECO:0000256" key="2">
    <source>
        <dbReference type="ARBA" id="ARBA00004514"/>
    </source>
</evidence>
<dbReference type="InterPro" id="IPR011893">
    <property type="entry name" value="Selenoprotein_Rdx-typ"/>
</dbReference>
<comment type="similarity">
    <text evidence="13">Belongs to the SelWTH family.</text>
</comment>
<gene>
    <name evidence="17" type="primary">LOC108080133</name>
</gene>
<evidence type="ECO:0000256" key="10">
    <source>
        <dbReference type="ARBA" id="ARBA00023288"/>
    </source>
</evidence>
<dbReference type="GO" id="GO:0005829">
    <property type="term" value="C:cytosol"/>
    <property type="evidence" value="ECO:0007669"/>
    <property type="project" value="UniProtKB-SubCell"/>
</dbReference>
<dbReference type="Pfam" id="PF10262">
    <property type="entry name" value="Rdx"/>
    <property type="match status" value="1"/>
</dbReference>
<evidence type="ECO:0000256" key="6">
    <source>
        <dbReference type="ARBA" id="ARBA00022990"/>
    </source>
</evidence>
<keyword evidence="6" id="KW-0007">Acetylation</keyword>
<comment type="subunit">
    <text evidence="14">Interacts with GPX1.</text>
</comment>
<dbReference type="PANTHER" id="PTHR15124">
    <property type="entry name" value="SELENOPROTEIN W"/>
    <property type="match status" value="1"/>
</dbReference>
<keyword evidence="5" id="KW-0053">Apoptosis</keyword>
<evidence type="ECO:0000256" key="9">
    <source>
        <dbReference type="ARBA" id="ARBA00023284"/>
    </source>
</evidence>
<organism evidence="16 17">
    <name type="scientific">Drosophila kikkawai</name>
    <name type="common">Fruit fly</name>
    <dbReference type="NCBI Taxonomy" id="30033"/>
    <lineage>
        <taxon>Eukaryota</taxon>
        <taxon>Metazoa</taxon>
        <taxon>Ecdysozoa</taxon>
        <taxon>Arthropoda</taxon>
        <taxon>Hexapoda</taxon>
        <taxon>Insecta</taxon>
        <taxon>Pterygota</taxon>
        <taxon>Neoptera</taxon>
        <taxon>Endopterygota</taxon>
        <taxon>Diptera</taxon>
        <taxon>Brachycera</taxon>
        <taxon>Muscomorpha</taxon>
        <taxon>Ephydroidea</taxon>
        <taxon>Drosophilidae</taxon>
        <taxon>Drosophila</taxon>
        <taxon>Sophophora</taxon>
    </lineage>
</organism>
<evidence type="ECO:0000256" key="14">
    <source>
        <dbReference type="ARBA" id="ARBA00065658"/>
    </source>
</evidence>
<comment type="subcellular location">
    <subcellularLocation>
        <location evidence="1">Cell membrane</location>
        <topology evidence="1">Lipid-anchor</topology>
        <orientation evidence="1">Cytoplasmic side</orientation>
    </subcellularLocation>
    <subcellularLocation>
        <location evidence="2">Cytoplasm</location>
        <location evidence="2">Cytosol</location>
    </subcellularLocation>
</comment>
<dbReference type="InterPro" id="IPR051441">
    <property type="entry name" value="SelW_related"/>
</dbReference>
<evidence type="ECO:0000256" key="1">
    <source>
        <dbReference type="ARBA" id="ARBA00004342"/>
    </source>
</evidence>
<dbReference type="InterPro" id="IPR036249">
    <property type="entry name" value="Thioredoxin-like_sf"/>
</dbReference>
<dbReference type="RefSeq" id="XP_017030256.1">
    <property type="nucleotide sequence ID" value="XM_017174767.2"/>
</dbReference>
<proteinExistence type="inferred from homology"/>
<keyword evidence="16" id="KW-1185">Reference proteome</keyword>
<keyword evidence="4" id="KW-0963">Cytoplasm</keyword>
<evidence type="ECO:0000256" key="15">
    <source>
        <dbReference type="ARBA" id="ARBA00069166"/>
    </source>
</evidence>